<dbReference type="Proteomes" id="UP000824120">
    <property type="component" value="Chromosome 12"/>
</dbReference>
<organism evidence="2 3">
    <name type="scientific">Solanum commersonii</name>
    <name type="common">Commerson's wild potato</name>
    <name type="synonym">Commerson's nightshade</name>
    <dbReference type="NCBI Taxonomy" id="4109"/>
    <lineage>
        <taxon>Eukaryota</taxon>
        <taxon>Viridiplantae</taxon>
        <taxon>Streptophyta</taxon>
        <taxon>Embryophyta</taxon>
        <taxon>Tracheophyta</taxon>
        <taxon>Spermatophyta</taxon>
        <taxon>Magnoliopsida</taxon>
        <taxon>eudicotyledons</taxon>
        <taxon>Gunneridae</taxon>
        <taxon>Pentapetalae</taxon>
        <taxon>asterids</taxon>
        <taxon>lamiids</taxon>
        <taxon>Solanales</taxon>
        <taxon>Solanaceae</taxon>
        <taxon>Solanoideae</taxon>
        <taxon>Solaneae</taxon>
        <taxon>Solanum</taxon>
    </lineage>
</organism>
<evidence type="ECO:0000313" key="3">
    <source>
        <dbReference type="Proteomes" id="UP000824120"/>
    </source>
</evidence>
<dbReference type="PANTHER" id="PTHR33054">
    <property type="entry name" value="CCHC-TYPE DOMAIN-CONTAINING PROTEIN"/>
    <property type="match status" value="1"/>
</dbReference>
<dbReference type="Pfam" id="PF24925">
    <property type="entry name" value="DUF7746"/>
    <property type="match status" value="1"/>
</dbReference>
<comment type="caution">
    <text evidence="2">The sequence shown here is derived from an EMBL/GenBank/DDBJ whole genome shotgun (WGS) entry which is preliminary data.</text>
</comment>
<sequence length="202" mass="23759">METTFDFKNQVDLEINKLRGYPKKNSGNTKYVHQPSMQTYYYPRPTPQYVLIEERDWNQTNTSYIGSEIYEWNLEGLTDRQLTIFVHRMLMYATVCKSFTGQLRGWWDIYMSTEAKIAIINAKAANEGIDNLGFFLVKNREDVVYTLVLTILEHFNGRFTNQYEIVRSTKPRDSRDFNPDKLTFKVKASNILESVKYNCKLG</sequence>
<gene>
    <name evidence="2" type="ORF">H5410_060966</name>
</gene>
<dbReference type="EMBL" id="JACXVP010000012">
    <property type="protein sequence ID" value="KAG5571200.1"/>
    <property type="molecule type" value="Genomic_DNA"/>
</dbReference>
<evidence type="ECO:0000259" key="1">
    <source>
        <dbReference type="Pfam" id="PF24925"/>
    </source>
</evidence>
<protein>
    <recommendedName>
        <fullName evidence="1">DUF7746 domain-containing protein</fullName>
    </recommendedName>
</protein>
<reference evidence="2 3" key="1">
    <citation type="submission" date="2020-09" db="EMBL/GenBank/DDBJ databases">
        <title>De no assembly of potato wild relative species, Solanum commersonii.</title>
        <authorList>
            <person name="Cho K."/>
        </authorList>
    </citation>
    <scope>NUCLEOTIDE SEQUENCE [LARGE SCALE GENOMIC DNA]</scope>
    <source>
        <strain evidence="2">LZ3.2</strain>
        <tissue evidence="2">Leaf</tissue>
    </source>
</reference>
<name>A0A9J5W7N8_SOLCO</name>
<dbReference type="InterPro" id="IPR056648">
    <property type="entry name" value="DUF7746"/>
</dbReference>
<dbReference type="PANTHER" id="PTHR33054:SF12">
    <property type="entry name" value="ZINC KNUCKLE FAMILY PROTEIN"/>
    <property type="match status" value="1"/>
</dbReference>
<evidence type="ECO:0000313" key="2">
    <source>
        <dbReference type="EMBL" id="KAG5571200.1"/>
    </source>
</evidence>
<feature type="domain" description="DUF7746" evidence="1">
    <location>
        <begin position="64"/>
        <end position="143"/>
    </location>
</feature>
<dbReference type="AlphaFoldDB" id="A0A9J5W7N8"/>
<dbReference type="OrthoDB" id="1735266at2759"/>
<proteinExistence type="predicted"/>
<accession>A0A9J5W7N8</accession>
<keyword evidence="3" id="KW-1185">Reference proteome</keyword>